<gene>
    <name evidence="1" type="ORF">D5F53_25695</name>
</gene>
<protein>
    <submittedName>
        <fullName evidence="1">Uncharacterized protein</fullName>
    </submittedName>
</protein>
<dbReference type="KEGG" id="plw:D5F53_25695"/>
<keyword evidence="2" id="KW-1185">Reference proteome</keyword>
<dbReference type="Proteomes" id="UP000266552">
    <property type="component" value="Chromosome"/>
</dbReference>
<reference evidence="1 2" key="1">
    <citation type="submission" date="2018-09" db="EMBL/GenBank/DDBJ databases">
        <title>Genome Sequence of Paenibacillus lautus Strain E7593-69, Azo Dye-Degrading Bacteria, Isolated from Commercial Tattoo Inks.</title>
        <authorList>
            <person name="Nho S.W."/>
            <person name="Kim S.-J."/>
            <person name="Kweon O."/>
            <person name="Cerniglia C.E."/>
        </authorList>
    </citation>
    <scope>NUCLEOTIDE SEQUENCE [LARGE SCALE GENOMIC DNA]</scope>
    <source>
        <strain evidence="1 2">E7593-69</strain>
    </source>
</reference>
<accession>A0A385TTN3</accession>
<sequence>MPRHAKIRKGVKVFKGMPRCKIRKGAKVFKGMPRCKIRKGMKVCQGMPRSAKVRRYAKACQSAEVCKVC</sequence>
<proteinExistence type="predicted"/>
<dbReference type="AlphaFoldDB" id="A0A385TTN3"/>
<organism evidence="1 2">
    <name type="scientific">Paenibacillus lautus</name>
    <name type="common">Bacillus lautus</name>
    <dbReference type="NCBI Taxonomy" id="1401"/>
    <lineage>
        <taxon>Bacteria</taxon>
        <taxon>Bacillati</taxon>
        <taxon>Bacillota</taxon>
        <taxon>Bacilli</taxon>
        <taxon>Bacillales</taxon>
        <taxon>Paenibacillaceae</taxon>
        <taxon>Paenibacillus</taxon>
    </lineage>
</organism>
<evidence type="ECO:0000313" key="1">
    <source>
        <dbReference type="EMBL" id="AYB46488.1"/>
    </source>
</evidence>
<name>A0A385TTN3_PAELA</name>
<evidence type="ECO:0000313" key="2">
    <source>
        <dbReference type="Proteomes" id="UP000266552"/>
    </source>
</evidence>
<dbReference type="EMBL" id="CP032412">
    <property type="protein sequence ID" value="AYB46488.1"/>
    <property type="molecule type" value="Genomic_DNA"/>
</dbReference>